<comment type="caution">
    <text evidence="1">The sequence shown here is derived from an EMBL/GenBank/DDBJ whole genome shotgun (WGS) entry which is preliminary data.</text>
</comment>
<evidence type="ECO:0000313" key="1">
    <source>
        <dbReference type="EMBL" id="GGL33023.1"/>
    </source>
</evidence>
<dbReference type="EMBL" id="BMPF01000002">
    <property type="protein sequence ID" value="GGL33023.1"/>
    <property type="molecule type" value="Genomic_DNA"/>
</dbReference>
<reference evidence="1 2" key="1">
    <citation type="journal article" date="2019" name="Int. J. Syst. Evol. Microbiol.">
        <title>The Global Catalogue of Microorganisms (GCM) 10K type strain sequencing project: providing services to taxonomists for standard genome sequencing and annotation.</title>
        <authorList>
            <consortium name="The Broad Institute Genomics Platform"/>
            <consortium name="The Broad Institute Genome Sequencing Center for Infectious Disease"/>
            <person name="Wu L."/>
            <person name="Ma J."/>
        </authorList>
    </citation>
    <scope>NUCLEOTIDE SEQUENCE [LARGE SCALE GENOMIC DNA]</scope>
    <source>
        <strain evidence="1 2">JCM 19585</strain>
    </source>
</reference>
<dbReference type="RefSeq" id="WP_188882201.1">
    <property type="nucleotide sequence ID" value="NZ_BMPF01000002.1"/>
</dbReference>
<protein>
    <submittedName>
        <fullName evidence="1">Uncharacterized protein</fullName>
    </submittedName>
</protein>
<gene>
    <name evidence="1" type="ORF">GCM10009037_15820</name>
</gene>
<evidence type="ECO:0000313" key="2">
    <source>
        <dbReference type="Proteomes" id="UP000628840"/>
    </source>
</evidence>
<dbReference type="Proteomes" id="UP000628840">
    <property type="component" value="Unassembled WGS sequence"/>
</dbReference>
<accession>A0A830F9S8</accession>
<keyword evidence="2" id="KW-1185">Reference proteome</keyword>
<sequence length="151" mass="15856">MILVAGPDPSVAAALTEERVPVDSVDDLPETIPEGGALLVDPGAVSDARALVAAARERSHGPLAVVAFTDAPSESERERYDAVASDAAGVAAAVDHARRLVSYRHAVTEFYEACRRGEAGSRDAVDTRFADLDDLDDDDLAALLREDGLDA</sequence>
<dbReference type="AlphaFoldDB" id="A0A830F9S8"/>
<dbReference type="OrthoDB" id="271866at2157"/>
<proteinExistence type="predicted"/>
<organism evidence="1 2">
    <name type="scientific">Halarchaeum grantii</name>
    <dbReference type="NCBI Taxonomy" id="1193105"/>
    <lineage>
        <taxon>Archaea</taxon>
        <taxon>Methanobacteriati</taxon>
        <taxon>Methanobacteriota</taxon>
        <taxon>Stenosarchaea group</taxon>
        <taxon>Halobacteria</taxon>
        <taxon>Halobacteriales</taxon>
        <taxon>Halobacteriaceae</taxon>
    </lineage>
</organism>
<name>A0A830F9S8_9EURY</name>